<evidence type="ECO:0000256" key="4">
    <source>
        <dbReference type="ARBA" id="ARBA00022989"/>
    </source>
</evidence>
<evidence type="ECO:0000256" key="3">
    <source>
        <dbReference type="ARBA" id="ARBA00022741"/>
    </source>
</evidence>
<dbReference type="GO" id="GO:0004016">
    <property type="term" value="F:adenylate cyclase activity"/>
    <property type="evidence" value="ECO:0007669"/>
    <property type="project" value="TreeGrafter"/>
</dbReference>
<evidence type="ECO:0000313" key="9">
    <source>
        <dbReference type="Proteomes" id="UP000236333"/>
    </source>
</evidence>
<evidence type="ECO:0000313" key="8">
    <source>
        <dbReference type="EMBL" id="PNH05747.1"/>
    </source>
</evidence>
<keyword evidence="3" id="KW-0547">Nucleotide-binding</keyword>
<dbReference type="Proteomes" id="UP000236333">
    <property type="component" value="Unassembled WGS sequence"/>
</dbReference>
<dbReference type="GO" id="GO:0001653">
    <property type="term" value="F:peptide receptor activity"/>
    <property type="evidence" value="ECO:0007669"/>
    <property type="project" value="TreeGrafter"/>
</dbReference>
<accession>A0A2J7ZZN9</accession>
<gene>
    <name evidence="8" type="ORF">TSOC_007976</name>
</gene>
<keyword evidence="9" id="KW-1185">Reference proteome</keyword>
<evidence type="ECO:0000256" key="1">
    <source>
        <dbReference type="ARBA" id="ARBA00004370"/>
    </source>
</evidence>
<keyword evidence="4" id="KW-1133">Transmembrane helix</keyword>
<dbReference type="InterPro" id="IPR001054">
    <property type="entry name" value="A/G_cyclase"/>
</dbReference>
<protein>
    <submittedName>
        <fullName evidence="8">Soluble guanylate cyclase gcy-36</fullName>
    </submittedName>
</protein>
<name>A0A2J7ZZN9_9CHLO</name>
<dbReference type="GO" id="GO:0004383">
    <property type="term" value="F:guanylate cyclase activity"/>
    <property type="evidence" value="ECO:0007669"/>
    <property type="project" value="TreeGrafter"/>
</dbReference>
<dbReference type="SUPFAM" id="SSF55073">
    <property type="entry name" value="Nucleotide cyclase"/>
    <property type="match status" value="1"/>
</dbReference>
<dbReference type="GO" id="GO:0035556">
    <property type="term" value="P:intracellular signal transduction"/>
    <property type="evidence" value="ECO:0007669"/>
    <property type="project" value="InterPro"/>
</dbReference>
<dbReference type="AlphaFoldDB" id="A0A2J7ZZN9"/>
<dbReference type="GO" id="GO:0000166">
    <property type="term" value="F:nucleotide binding"/>
    <property type="evidence" value="ECO:0007669"/>
    <property type="project" value="UniProtKB-KW"/>
</dbReference>
<keyword evidence="2" id="KW-0812">Transmembrane</keyword>
<dbReference type="Pfam" id="PF00211">
    <property type="entry name" value="Guanylate_cyc"/>
    <property type="match status" value="1"/>
</dbReference>
<organism evidence="8 9">
    <name type="scientific">Tetrabaena socialis</name>
    <dbReference type="NCBI Taxonomy" id="47790"/>
    <lineage>
        <taxon>Eukaryota</taxon>
        <taxon>Viridiplantae</taxon>
        <taxon>Chlorophyta</taxon>
        <taxon>core chlorophytes</taxon>
        <taxon>Chlorophyceae</taxon>
        <taxon>CS clade</taxon>
        <taxon>Chlamydomonadales</taxon>
        <taxon>Tetrabaenaceae</taxon>
        <taxon>Tetrabaena</taxon>
    </lineage>
</organism>
<comment type="caution">
    <text evidence="8">The sequence shown here is derived from an EMBL/GenBank/DDBJ whole genome shotgun (WGS) entry which is preliminary data.</text>
</comment>
<dbReference type="EMBL" id="PGGS01000282">
    <property type="protein sequence ID" value="PNH05747.1"/>
    <property type="molecule type" value="Genomic_DNA"/>
</dbReference>
<dbReference type="InterPro" id="IPR029787">
    <property type="entry name" value="Nucleotide_cyclase"/>
</dbReference>
<feature type="domain" description="Guanylate cyclase" evidence="7">
    <location>
        <begin position="81"/>
        <end position="131"/>
    </location>
</feature>
<keyword evidence="5" id="KW-0472">Membrane</keyword>
<keyword evidence="6" id="KW-0456">Lyase</keyword>
<dbReference type="Gene3D" id="3.30.70.1230">
    <property type="entry name" value="Nucleotide cyclase"/>
    <property type="match status" value="1"/>
</dbReference>
<dbReference type="OrthoDB" id="1890790at2759"/>
<sequence length="143" mass="15479">MGEGSERGRLTPVALKWEDASPAVPGLVVTYNLEYSRRELSQRLQRDYILLSHIPSCCTVFDMRGCGAALGRGEAGARGGAASRMESTSRPGRIHVSEATHRLLAGYADLQWEPTGGMEVKGKGLMQTYFLAVPEPMGTAPVR</sequence>
<evidence type="ECO:0000259" key="7">
    <source>
        <dbReference type="Pfam" id="PF00211"/>
    </source>
</evidence>
<proteinExistence type="predicted"/>
<evidence type="ECO:0000256" key="6">
    <source>
        <dbReference type="ARBA" id="ARBA00023239"/>
    </source>
</evidence>
<dbReference type="InterPro" id="IPR050401">
    <property type="entry name" value="Cyclic_nucleotide_synthase"/>
</dbReference>
<dbReference type="GO" id="GO:0007168">
    <property type="term" value="P:receptor guanylyl cyclase signaling pathway"/>
    <property type="evidence" value="ECO:0007669"/>
    <property type="project" value="TreeGrafter"/>
</dbReference>
<evidence type="ECO:0000256" key="5">
    <source>
        <dbReference type="ARBA" id="ARBA00023136"/>
    </source>
</evidence>
<evidence type="ECO:0000256" key="2">
    <source>
        <dbReference type="ARBA" id="ARBA00022692"/>
    </source>
</evidence>
<dbReference type="PANTHER" id="PTHR11920">
    <property type="entry name" value="GUANYLYL CYCLASE"/>
    <property type="match status" value="1"/>
</dbReference>
<dbReference type="PANTHER" id="PTHR11920:SF335">
    <property type="entry name" value="GUANYLATE CYCLASE"/>
    <property type="match status" value="1"/>
</dbReference>
<reference evidence="8 9" key="1">
    <citation type="journal article" date="2017" name="Mol. Biol. Evol.">
        <title>The 4-celled Tetrabaena socialis nuclear genome reveals the essential components for genetic control of cell number at the origin of multicellularity in the volvocine lineage.</title>
        <authorList>
            <person name="Featherston J."/>
            <person name="Arakaki Y."/>
            <person name="Hanschen E.R."/>
            <person name="Ferris P.J."/>
            <person name="Michod R.E."/>
            <person name="Olson B.J.S.C."/>
            <person name="Nozaki H."/>
            <person name="Durand P.M."/>
        </authorList>
    </citation>
    <scope>NUCLEOTIDE SEQUENCE [LARGE SCALE GENOMIC DNA]</scope>
    <source>
        <strain evidence="8 9">NIES-571</strain>
    </source>
</reference>
<dbReference type="GO" id="GO:0005886">
    <property type="term" value="C:plasma membrane"/>
    <property type="evidence" value="ECO:0007669"/>
    <property type="project" value="TreeGrafter"/>
</dbReference>
<comment type="subcellular location">
    <subcellularLocation>
        <location evidence="1">Membrane</location>
    </subcellularLocation>
</comment>